<dbReference type="EMBL" id="JACSDY010000011">
    <property type="protein sequence ID" value="KAF7415705.1"/>
    <property type="molecule type" value="Genomic_DNA"/>
</dbReference>
<sequence>MLMQKLYTRTFSKGHNLGRVCLLVVATIRGIRNPVSSLPSIGGAIRGREGGYVGKAVSYSCGKVRNAICFVKHHVVDVEISGLDASNVSYSLRRLCGVLSFESQSCPFVPLDQRDQSDTLRAVCAECLTMRLREKDKERDFTGPILSHKLEALICVKSILS</sequence>
<evidence type="ECO:0000313" key="1">
    <source>
        <dbReference type="EMBL" id="KAF7415705.1"/>
    </source>
</evidence>
<proteinExistence type="predicted"/>
<reference evidence="1" key="1">
    <citation type="journal article" date="2020" name="G3 (Bethesda)">
        <title>High-Quality Assemblies for Three Invasive Social Wasps from the &lt;i&gt;Vespula&lt;/i&gt; Genus.</title>
        <authorList>
            <person name="Harrop T.W.R."/>
            <person name="Guhlin J."/>
            <person name="McLaughlin G.M."/>
            <person name="Permina E."/>
            <person name="Stockwell P."/>
            <person name="Gilligan J."/>
            <person name="Le Lec M.F."/>
            <person name="Gruber M.A.M."/>
            <person name="Quinn O."/>
            <person name="Lovegrove M."/>
            <person name="Duncan E.J."/>
            <person name="Remnant E.J."/>
            <person name="Van Eeckhoven J."/>
            <person name="Graham B."/>
            <person name="Knapp R.A."/>
            <person name="Langford K.W."/>
            <person name="Kronenberg Z."/>
            <person name="Press M.O."/>
            <person name="Eacker S.M."/>
            <person name="Wilson-Rankin E.E."/>
            <person name="Purcell J."/>
            <person name="Lester P.J."/>
            <person name="Dearden P.K."/>
        </authorList>
    </citation>
    <scope>NUCLEOTIDE SEQUENCE</scope>
    <source>
        <strain evidence="1">Volc-1</strain>
    </source>
</reference>
<protein>
    <submittedName>
        <fullName evidence="1">Uncharacterized protein</fullName>
    </submittedName>
</protein>
<keyword evidence="2" id="KW-1185">Reference proteome</keyword>
<evidence type="ECO:0000313" key="2">
    <source>
        <dbReference type="Proteomes" id="UP000600918"/>
    </source>
</evidence>
<comment type="caution">
    <text evidence="1">The sequence shown here is derived from an EMBL/GenBank/DDBJ whole genome shotgun (WGS) entry which is preliminary data.</text>
</comment>
<dbReference type="AlphaFoldDB" id="A0A834NQM2"/>
<organism evidence="1 2">
    <name type="scientific">Vespula pensylvanica</name>
    <name type="common">Western yellow jacket</name>
    <name type="synonym">Wasp</name>
    <dbReference type="NCBI Taxonomy" id="30213"/>
    <lineage>
        <taxon>Eukaryota</taxon>
        <taxon>Metazoa</taxon>
        <taxon>Ecdysozoa</taxon>
        <taxon>Arthropoda</taxon>
        <taxon>Hexapoda</taxon>
        <taxon>Insecta</taxon>
        <taxon>Pterygota</taxon>
        <taxon>Neoptera</taxon>
        <taxon>Endopterygota</taxon>
        <taxon>Hymenoptera</taxon>
        <taxon>Apocrita</taxon>
        <taxon>Aculeata</taxon>
        <taxon>Vespoidea</taxon>
        <taxon>Vespidae</taxon>
        <taxon>Vespinae</taxon>
        <taxon>Vespula</taxon>
    </lineage>
</organism>
<name>A0A834NQM2_VESPE</name>
<accession>A0A834NQM2</accession>
<dbReference type="Proteomes" id="UP000600918">
    <property type="component" value="Unassembled WGS sequence"/>
</dbReference>
<gene>
    <name evidence="1" type="ORF">H0235_012297</name>
</gene>